<organism evidence="1 2">
    <name type="scientific">Prorocentrum cordatum</name>
    <dbReference type="NCBI Taxonomy" id="2364126"/>
    <lineage>
        <taxon>Eukaryota</taxon>
        <taxon>Sar</taxon>
        <taxon>Alveolata</taxon>
        <taxon>Dinophyceae</taxon>
        <taxon>Prorocentrales</taxon>
        <taxon>Prorocentraceae</taxon>
        <taxon>Prorocentrum</taxon>
    </lineage>
</organism>
<dbReference type="EMBL" id="CAUYUJ010014080">
    <property type="protein sequence ID" value="CAK0837181.1"/>
    <property type="molecule type" value="Genomic_DNA"/>
</dbReference>
<reference evidence="1" key="1">
    <citation type="submission" date="2023-10" db="EMBL/GenBank/DDBJ databases">
        <authorList>
            <person name="Chen Y."/>
            <person name="Shah S."/>
            <person name="Dougan E. K."/>
            <person name="Thang M."/>
            <person name="Chan C."/>
        </authorList>
    </citation>
    <scope>NUCLEOTIDE SEQUENCE [LARGE SCALE GENOMIC DNA]</scope>
</reference>
<sequence>ADRFGVRSLGEASTKLIKRTSLEPTPDRETRRICRVAATPYEASLVSRSLGLPLHVACVEPRSELRERADHDHQRATLLWQSHVGPVVVWRPDSAPVSSDAMCTLPARWRLLRGG</sequence>
<evidence type="ECO:0000313" key="1">
    <source>
        <dbReference type="EMBL" id="CAK0837181.1"/>
    </source>
</evidence>
<name>A0ABN9SY17_9DINO</name>
<accession>A0ABN9SY17</accession>
<evidence type="ECO:0000313" key="2">
    <source>
        <dbReference type="Proteomes" id="UP001189429"/>
    </source>
</evidence>
<dbReference type="Proteomes" id="UP001189429">
    <property type="component" value="Unassembled WGS sequence"/>
</dbReference>
<gene>
    <name evidence="1" type="ORF">PCOR1329_LOCUS33450</name>
</gene>
<comment type="caution">
    <text evidence="1">The sequence shown here is derived from an EMBL/GenBank/DDBJ whole genome shotgun (WGS) entry which is preliminary data.</text>
</comment>
<feature type="non-terminal residue" evidence="1">
    <location>
        <position position="1"/>
    </location>
</feature>
<proteinExistence type="predicted"/>
<keyword evidence="2" id="KW-1185">Reference proteome</keyword>
<evidence type="ECO:0008006" key="3">
    <source>
        <dbReference type="Google" id="ProtNLM"/>
    </source>
</evidence>
<protein>
    <recommendedName>
        <fullName evidence="3">Ubiquitinyl hydrolase 1</fullName>
    </recommendedName>
</protein>